<dbReference type="SMART" id="SM00855">
    <property type="entry name" value="PGAM"/>
    <property type="match status" value="1"/>
</dbReference>
<dbReference type="PANTHER" id="PTHR16469">
    <property type="entry name" value="UBIQUITIN-ASSOCIATED AND SH3 DOMAIN-CONTAINING BA-RELATED"/>
    <property type="match status" value="1"/>
</dbReference>
<dbReference type="Pfam" id="PF00300">
    <property type="entry name" value="His_Phos_1"/>
    <property type="match status" value="1"/>
</dbReference>
<evidence type="ECO:0000313" key="1">
    <source>
        <dbReference type="EMBL" id="MBL6280172.1"/>
    </source>
</evidence>
<dbReference type="PANTHER" id="PTHR16469:SF27">
    <property type="entry name" value="UBIQUITIN-ASSOCIATED AND SH3 DOMAIN-CONTAINING BA-RELATED"/>
    <property type="match status" value="1"/>
</dbReference>
<protein>
    <submittedName>
        <fullName evidence="1">Histidine phosphatase family protein</fullName>
    </submittedName>
</protein>
<reference evidence="1 2" key="1">
    <citation type="submission" date="2021-01" db="EMBL/GenBank/DDBJ databases">
        <title>Genome sequencing of Micromonospora fiedleri MG-37.</title>
        <authorList>
            <person name="Moreland P.E.J."/>
            <person name="Stach J.E.M."/>
        </authorList>
    </citation>
    <scope>NUCLEOTIDE SEQUENCE [LARGE SCALE GENOMIC DNA]</scope>
    <source>
        <strain evidence="1 2">MG-37</strain>
    </source>
</reference>
<dbReference type="Proteomes" id="UP000661193">
    <property type="component" value="Unassembled WGS sequence"/>
</dbReference>
<dbReference type="InterPro" id="IPR029033">
    <property type="entry name" value="His_PPase_superfam"/>
</dbReference>
<name>A0ABS1UUY8_9ACTN</name>
<gene>
    <name evidence="1" type="ORF">JMF97_28820</name>
</gene>
<dbReference type="RefSeq" id="WP_203224400.1">
    <property type="nucleotide sequence ID" value="NZ_JAETXL010000015.1"/>
</dbReference>
<sequence>MVRLVLIRHAQAHCNIAGIVGGPQSCTGLTDHGRQQAALLAQRLQHDLSNEDLPAAIFSSPRRRAIETAAAVADALGLPNTELHDLRDPDYGPAADGQPWTTVTARARQSSSTSDMTVPLAPGGEPWSHYITRTADLIKRLTKQQPRAHIILIGHAETVQAAHQIFAGLPPMQKPPVRYEVENTSITLWRQRAATPIPCWTLVTHNDHHHLPRRRP</sequence>
<organism evidence="1 2">
    <name type="scientific">Micromonospora fiedleri</name>
    <dbReference type="NCBI Taxonomy" id="1157498"/>
    <lineage>
        <taxon>Bacteria</taxon>
        <taxon>Bacillati</taxon>
        <taxon>Actinomycetota</taxon>
        <taxon>Actinomycetes</taxon>
        <taxon>Micromonosporales</taxon>
        <taxon>Micromonosporaceae</taxon>
        <taxon>Micromonospora</taxon>
    </lineage>
</organism>
<dbReference type="Gene3D" id="3.40.50.1240">
    <property type="entry name" value="Phosphoglycerate mutase-like"/>
    <property type="match status" value="1"/>
</dbReference>
<dbReference type="EMBL" id="JAETXL010000015">
    <property type="protein sequence ID" value="MBL6280172.1"/>
    <property type="molecule type" value="Genomic_DNA"/>
</dbReference>
<accession>A0ABS1UUY8</accession>
<keyword evidence="2" id="KW-1185">Reference proteome</keyword>
<dbReference type="InterPro" id="IPR051710">
    <property type="entry name" value="Phosphatase_SH3-domain"/>
</dbReference>
<dbReference type="CDD" id="cd07067">
    <property type="entry name" value="HP_PGM_like"/>
    <property type="match status" value="1"/>
</dbReference>
<dbReference type="SUPFAM" id="SSF53254">
    <property type="entry name" value="Phosphoglycerate mutase-like"/>
    <property type="match status" value="1"/>
</dbReference>
<evidence type="ECO:0000313" key="2">
    <source>
        <dbReference type="Proteomes" id="UP000661193"/>
    </source>
</evidence>
<proteinExistence type="predicted"/>
<dbReference type="InterPro" id="IPR013078">
    <property type="entry name" value="His_Pase_superF_clade-1"/>
</dbReference>
<comment type="caution">
    <text evidence="1">The sequence shown here is derived from an EMBL/GenBank/DDBJ whole genome shotgun (WGS) entry which is preliminary data.</text>
</comment>